<sequence length="132" mass="15247">MEMDPLLAVVDILLAYQAILICETPPQVLHRLEKTCTQFTELWRRKQETGQWIEVEYEAMSSRSEFPPFNASGIMFMGDNMRQNLKTLSVSNGDVNGEDTAKADQRTTQHSGAPKSYMIFEIWLHVRYDVLF</sequence>
<dbReference type="OrthoDB" id="1936446at2759"/>
<name>A0A8J5SNE1_ZIZPA</name>
<organism evidence="1 2">
    <name type="scientific">Zizania palustris</name>
    <name type="common">Northern wild rice</name>
    <dbReference type="NCBI Taxonomy" id="103762"/>
    <lineage>
        <taxon>Eukaryota</taxon>
        <taxon>Viridiplantae</taxon>
        <taxon>Streptophyta</taxon>
        <taxon>Embryophyta</taxon>
        <taxon>Tracheophyta</taxon>
        <taxon>Spermatophyta</taxon>
        <taxon>Magnoliopsida</taxon>
        <taxon>Liliopsida</taxon>
        <taxon>Poales</taxon>
        <taxon>Poaceae</taxon>
        <taxon>BOP clade</taxon>
        <taxon>Oryzoideae</taxon>
        <taxon>Oryzeae</taxon>
        <taxon>Zizaniinae</taxon>
        <taxon>Zizania</taxon>
    </lineage>
</organism>
<evidence type="ECO:0000313" key="1">
    <source>
        <dbReference type="EMBL" id="KAG8073062.1"/>
    </source>
</evidence>
<gene>
    <name evidence="1" type="ORF">GUJ93_ZPchr0006g43881</name>
</gene>
<proteinExistence type="predicted"/>
<comment type="caution">
    <text evidence="1">The sequence shown here is derived from an EMBL/GenBank/DDBJ whole genome shotgun (WGS) entry which is preliminary data.</text>
</comment>
<keyword evidence="2" id="KW-1185">Reference proteome</keyword>
<dbReference type="AlphaFoldDB" id="A0A8J5SNE1"/>
<protein>
    <submittedName>
        <fullName evidence="1">Uncharacterized protein</fullName>
    </submittedName>
</protein>
<evidence type="ECO:0000313" key="2">
    <source>
        <dbReference type="Proteomes" id="UP000729402"/>
    </source>
</evidence>
<accession>A0A8J5SNE1</accession>
<reference evidence="1" key="1">
    <citation type="journal article" date="2021" name="bioRxiv">
        <title>Whole Genome Assembly and Annotation of Northern Wild Rice, Zizania palustris L., Supports a Whole Genome Duplication in the Zizania Genus.</title>
        <authorList>
            <person name="Haas M."/>
            <person name="Kono T."/>
            <person name="Macchietto M."/>
            <person name="Millas R."/>
            <person name="McGilp L."/>
            <person name="Shao M."/>
            <person name="Duquette J."/>
            <person name="Hirsch C.N."/>
            <person name="Kimball J."/>
        </authorList>
    </citation>
    <scope>NUCLEOTIDE SEQUENCE</scope>
    <source>
        <tissue evidence="1">Fresh leaf tissue</tissue>
    </source>
</reference>
<reference evidence="1" key="2">
    <citation type="submission" date="2021-02" db="EMBL/GenBank/DDBJ databases">
        <authorList>
            <person name="Kimball J.A."/>
            <person name="Haas M.W."/>
            <person name="Macchietto M."/>
            <person name="Kono T."/>
            <person name="Duquette J."/>
            <person name="Shao M."/>
        </authorList>
    </citation>
    <scope>NUCLEOTIDE SEQUENCE</scope>
    <source>
        <tissue evidence="1">Fresh leaf tissue</tissue>
    </source>
</reference>
<dbReference type="Proteomes" id="UP000729402">
    <property type="component" value="Unassembled WGS sequence"/>
</dbReference>
<dbReference type="EMBL" id="JAAALK010000283">
    <property type="protein sequence ID" value="KAG8073062.1"/>
    <property type="molecule type" value="Genomic_DNA"/>
</dbReference>